<dbReference type="EMBL" id="BSYO01000012">
    <property type="protein sequence ID" value="GMH12693.1"/>
    <property type="molecule type" value="Genomic_DNA"/>
</dbReference>
<comment type="similarity">
    <text evidence="1">Belongs to the fantastic four family.</text>
</comment>
<dbReference type="InterPro" id="IPR021410">
    <property type="entry name" value="FAF"/>
</dbReference>
<dbReference type="Proteomes" id="UP001279734">
    <property type="component" value="Unassembled WGS sequence"/>
</dbReference>
<feature type="compositionally biased region" description="Basic and acidic residues" evidence="2">
    <location>
        <begin position="153"/>
        <end position="164"/>
    </location>
</feature>
<dbReference type="InterPro" id="IPR046431">
    <property type="entry name" value="FAF_dom"/>
</dbReference>
<dbReference type="Pfam" id="PF11250">
    <property type="entry name" value="FAF"/>
    <property type="match status" value="1"/>
</dbReference>
<protein>
    <recommendedName>
        <fullName evidence="3">FAF domain-containing protein</fullName>
    </recommendedName>
</protein>
<evidence type="ECO:0000313" key="5">
    <source>
        <dbReference type="Proteomes" id="UP001279734"/>
    </source>
</evidence>
<comment type="caution">
    <text evidence="4">The sequence shown here is derived from an EMBL/GenBank/DDBJ whole genome shotgun (WGS) entry which is preliminary data.</text>
</comment>
<evidence type="ECO:0000259" key="3">
    <source>
        <dbReference type="Pfam" id="PF11250"/>
    </source>
</evidence>
<feature type="compositionally biased region" description="Polar residues" evidence="2">
    <location>
        <begin position="219"/>
        <end position="233"/>
    </location>
</feature>
<reference evidence="4" key="1">
    <citation type="submission" date="2023-05" db="EMBL/GenBank/DDBJ databases">
        <title>Nepenthes gracilis genome sequencing.</title>
        <authorList>
            <person name="Fukushima K."/>
        </authorList>
    </citation>
    <scope>NUCLEOTIDE SEQUENCE</scope>
    <source>
        <strain evidence="4">SING2019-196</strain>
    </source>
</reference>
<dbReference type="AlphaFoldDB" id="A0AAD3SJP5"/>
<accession>A0AAD3SJP5</accession>
<name>A0AAD3SJP5_NEPGR</name>
<evidence type="ECO:0000256" key="2">
    <source>
        <dbReference type="SAM" id="MobiDB-lite"/>
    </source>
</evidence>
<evidence type="ECO:0000256" key="1">
    <source>
        <dbReference type="ARBA" id="ARBA00008690"/>
    </source>
</evidence>
<feature type="domain" description="FAF" evidence="3">
    <location>
        <begin position="283"/>
        <end position="335"/>
    </location>
</feature>
<gene>
    <name evidence="4" type="ORF">Nepgr_014534</name>
</gene>
<evidence type="ECO:0000313" key="4">
    <source>
        <dbReference type="EMBL" id="GMH12693.1"/>
    </source>
</evidence>
<keyword evidence="5" id="KW-1185">Reference proteome</keyword>
<feature type="region of interest" description="Disordered" evidence="2">
    <location>
        <begin position="118"/>
        <end position="164"/>
    </location>
</feature>
<feature type="region of interest" description="Disordered" evidence="2">
    <location>
        <begin position="176"/>
        <end position="254"/>
    </location>
</feature>
<dbReference type="PANTHER" id="PTHR33155">
    <property type="entry name" value="FANTASTIC FOUR-LIKE PROTEIN (DUF3049)"/>
    <property type="match status" value="1"/>
</dbReference>
<organism evidence="4 5">
    <name type="scientific">Nepenthes gracilis</name>
    <name type="common">Slender pitcher plant</name>
    <dbReference type="NCBI Taxonomy" id="150966"/>
    <lineage>
        <taxon>Eukaryota</taxon>
        <taxon>Viridiplantae</taxon>
        <taxon>Streptophyta</taxon>
        <taxon>Embryophyta</taxon>
        <taxon>Tracheophyta</taxon>
        <taxon>Spermatophyta</taxon>
        <taxon>Magnoliopsida</taxon>
        <taxon>eudicotyledons</taxon>
        <taxon>Gunneridae</taxon>
        <taxon>Pentapetalae</taxon>
        <taxon>Caryophyllales</taxon>
        <taxon>Nepenthaceae</taxon>
        <taxon>Nepenthes</taxon>
    </lineage>
</organism>
<sequence length="561" mass="61815">MMVAFQCAHPPLDAAVFLRGKPVNFSSFLHRAEMSGSLSKSLGNSSRSCALKVYREHPPKKVSQGIVSILGSEFDGFAATHGRATPSIRRTLSADMSSKKWLAQNGFFSLKNVAASEEEEEITNHSSVSSEGGEEDCGRERGAFPGMWNSVPDEQRKKDLERSGQPDMWAAILSKKSNDDAKSAGGRGDGPLPPPYVHPMVKRSASSMSEKSLEICTESLGSETGSDGFSSYTPSEPGQSGSEEEQQHAETECSQPFEGAEFRVVKYNYASGCQRGLSRSRLFPPPLSSLSQRDGSNLHMRSHRQNGRLVVEAVAVSSQNCFRAQRQDGRLLLSLANAQFNEEENSEEVEDGIINAAGQKDLEEIEEEESNESEERDVYVVEGRGENKEAKELTIIMETVPNLPAAMMNNVQKLIALTKTTTWPHKFNKVITSPEEAGEEEEVSALPPKPRVTRLIPATPATAATLNAYQYYWRSKPAAVAVLNPMTKETPPLKATHANNINKKFILAHSYRYNGNSMEQPEMVIVKGDKAVDLVPLFNGCKEQRRRSLFFWEPFSIATSS</sequence>
<dbReference type="PANTHER" id="PTHR33155:SF3">
    <property type="entry name" value="PROTEIN FAF-LIKE, CHLOROPLASTIC"/>
    <property type="match status" value="1"/>
</dbReference>
<proteinExistence type="inferred from homology"/>